<dbReference type="RefSeq" id="WP_149496995.1">
    <property type="nucleotide sequence ID" value="NZ_JASZZN010000009.1"/>
</dbReference>
<name>A0ABT7PJ56_9BACT</name>
<dbReference type="PANTHER" id="PTHR36451">
    <property type="entry name" value="PAPS-DEPENDENT SULFOTRANSFERASE STF3"/>
    <property type="match status" value="1"/>
</dbReference>
<dbReference type="InterPro" id="IPR052736">
    <property type="entry name" value="Stf3_sulfotransferase"/>
</dbReference>
<organism evidence="2 3">
    <name type="scientific">Roseiconus lacunae</name>
    <dbReference type="NCBI Taxonomy" id="2605694"/>
    <lineage>
        <taxon>Bacteria</taxon>
        <taxon>Pseudomonadati</taxon>
        <taxon>Planctomycetota</taxon>
        <taxon>Planctomycetia</taxon>
        <taxon>Pirellulales</taxon>
        <taxon>Pirellulaceae</taxon>
        <taxon>Roseiconus</taxon>
    </lineage>
</organism>
<evidence type="ECO:0000313" key="3">
    <source>
        <dbReference type="Proteomes" id="UP001239462"/>
    </source>
</evidence>
<accession>A0ABT7PJ56</accession>
<feature type="region of interest" description="Disordered" evidence="1">
    <location>
        <begin position="352"/>
        <end position="384"/>
    </location>
</feature>
<evidence type="ECO:0000313" key="2">
    <source>
        <dbReference type="EMBL" id="MDM4016522.1"/>
    </source>
</evidence>
<gene>
    <name evidence="2" type="ORF">QTN89_13845</name>
</gene>
<reference evidence="2 3" key="1">
    <citation type="submission" date="2023-06" db="EMBL/GenBank/DDBJ databases">
        <title>Roseiconus lacunae JC819 isolated from Gulf of Mannar region, Tamil Nadu.</title>
        <authorList>
            <person name="Pk S."/>
            <person name="Ch S."/>
            <person name="Ch V.R."/>
        </authorList>
    </citation>
    <scope>NUCLEOTIDE SEQUENCE [LARGE SCALE GENOMIC DNA]</scope>
    <source>
        <strain evidence="2 3">JC819</strain>
    </source>
</reference>
<dbReference type="Pfam" id="PF13469">
    <property type="entry name" value="Sulfotransfer_3"/>
    <property type="match status" value="1"/>
</dbReference>
<evidence type="ECO:0000256" key="1">
    <source>
        <dbReference type="SAM" id="MobiDB-lite"/>
    </source>
</evidence>
<feature type="compositionally biased region" description="Polar residues" evidence="1">
    <location>
        <begin position="355"/>
        <end position="364"/>
    </location>
</feature>
<dbReference type="GO" id="GO:0016740">
    <property type="term" value="F:transferase activity"/>
    <property type="evidence" value="ECO:0007669"/>
    <property type="project" value="UniProtKB-KW"/>
</dbReference>
<dbReference type="EMBL" id="JASZZN010000009">
    <property type="protein sequence ID" value="MDM4016522.1"/>
    <property type="molecule type" value="Genomic_DNA"/>
</dbReference>
<keyword evidence="3" id="KW-1185">Reference proteome</keyword>
<dbReference type="SUPFAM" id="SSF52540">
    <property type="entry name" value="P-loop containing nucleoside triphosphate hydrolases"/>
    <property type="match status" value="1"/>
</dbReference>
<dbReference type="EC" id="2.8.2.-" evidence="2"/>
<proteinExistence type="predicted"/>
<dbReference type="InterPro" id="IPR027417">
    <property type="entry name" value="P-loop_NTPase"/>
</dbReference>
<dbReference type="PANTHER" id="PTHR36451:SF1">
    <property type="entry name" value="OMEGA-HYDROXY-BETA-DIHYDROMENAQUINONE-9 SULFOTRANSFERASE STF3"/>
    <property type="match status" value="1"/>
</dbReference>
<dbReference type="Proteomes" id="UP001239462">
    <property type="component" value="Unassembled WGS sequence"/>
</dbReference>
<protein>
    <submittedName>
        <fullName evidence="2">Sulfotransferase</fullName>
        <ecNumber evidence="2">2.8.2.-</ecNumber>
    </submittedName>
</protein>
<comment type="caution">
    <text evidence="2">The sequence shown here is derived from an EMBL/GenBank/DDBJ whole genome shotgun (WGS) entry which is preliminary data.</text>
</comment>
<keyword evidence="2" id="KW-0808">Transferase</keyword>
<dbReference type="Gene3D" id="3.40.50.300">
    <property type="entry name" value="P-loop containing nucleotide triphosphate hydrolases"/>
    <property type="match status" value="1"/>
</dbReference>
<sequence>MRIWNAIIGVTIRLVCLPVFLTHRVALRLDTWLYPSLREVPIKKPLFIVGLPRSGTTLLHRLIAKENQHFTTMPLWELVLAPAVCQKRLVGRLTRVDRAIGHPLGKLLHLVERQCVRRFGSVHTSSLRAPEEDYLGLLPFGGCFLKVLIDPMNQSVWDLAFFDQRLESEQQQRLLSRYRGLVQRHLFYRGHHYRYLSKNPSFTSWLIPLSETFPDACFIGLRRQPEQCVPSQLSSLRDGMKLLGNDVTSPTIISRFVDLLAHYWFVLECAPQVLPPSRLMCIEYDELVSDSFAVIEKAVTRFGLPLSEDGRREVRQACGQQRHYRSRHVYSLEEFGLDRIPLRAAFGLKSHSEANDSGTSQSEAPQRRPLVTPSHMVHKATEAS</sequence>